<proteinExistence type="predicted"/>
<name>A0A165IHG2_XYLHT</name>
<dbReference type="AlphaFoldDB" id="A0A165IHG2"/>
<dbReference type="InParanoid" id="A0A165IHG2"/>
<dbReference type="GO" id="GO:0005759">
    <property type="term" value="C:mitochondrial matrix"/>
    <property type="evidence" value="ECO:0007669"/>
    <property type="project" value="TreeGrafter"/>
</dbReference>
<dbReference type="GeneID" id="28901863"/>
<keyword evidence="3" id="KW-1185">Reference proteome</keyword>
<evidence type="ECO:0000313" key="3">
    <source>
        <dbReference type="Proteomes" id="UP000076632"/>
    </source>
</evidence>
<dbReference type="EMBL" id="KV407455">
    <property type="protein sequence ID" value="KZF24902.1"/>
    <property type="molecule type" value="Genomic_DNA"/>
</dbReference>
<evidence type="ECO:0008006" key="4">
    <source>
        <dbReference type="Google" id="ProtNLM"/>
    </source>
</evidence>
<organism evidence="2 3">
    <name type="scientific">Xylona heveae (strain CBS 132557 / TC161)</name>
    <dbReference type="NCBI Taxonomy" id="1328760"/>
    <lineage>
        <taxon>Eukaryota</taxon>
        <taxon>Fungi</taxon>
        <taxon>Dikarya</taxon>
        <taxon>Ascomycota</taxon>
        <taxon>Pezizomycotina</taxon>
        <taxon>Xylonomycetes</taxon>
        <taxon>Xylonales</taxon>
        <taxon>Xylonaceae</taxon>
        <taxon>Xylona</taxon>
    </lineage>
</organism>
<dbReference type="OMA" id="NPGADMD"/>
<dbReference type="PANTHER" id="PTHR28015">
    <property type="entry name" value="ATP SYNTHASE ASSEMBLY FACTOR FMC1, MITOCHONDRIAL"/>
    <property type="match status" value="1"/>
</dbReference>
<dbReference type="InterPro" id="IPR039196">
    <property type="entry name" value="Fmc1"/>
</dbReference>
<feature type="region of interest" description="Disordered" evidence="1">
    <location>
        <begin position="25"/>
        <end position="60"/>
    </location>
</feature>
<dbReference type="Pfam" id="PF13233">
    <property type="entry name" value="Complex1_LYR_2"/>
    <property type="match status" value="1"/>
</dbReference>
<dbReference type="PANTHER" id="PTHR28015:SF1">
    <property type="entry name" value="ATP SYNTHASE ASSEMBLY FACTOR FMC1, MITOCHONDRIAL"/>
    <property type="match status" value="1"/>
</dbReference>
<feature type="compositionally biased region" description="Polar residues" evidence="1">
    <location>
        <begin position="40"/>
        <end position="55"/>
    </location>
</feature>
<sequence>MATSSAPRHQLRSLYRSLLRELPARPLSAPSPLQQRIRDQMSTGFEASTSQSSHAPSDVEHMEQFVQYVRAQRMYVTLLERYNPGMLMDEEEKLRLTARRVGMEMPESFNKE</sequence>
<evidence type="ECO:0000256" key="1">
    <source>
        <dbReference type="SAM" id="MobiDB-lite"/>
    </source>
</evidence>
<gene>
    <name evidence="2" type="ORF">L228DRAFT_58123</name>
</gene>
<reference evidence="2 3" key="1">
    <citation type="journal article" date="2016" name="Fungal Biol.">
        <title>The genome of Xylona heveae provides a window into fungal endophytism.</title>
        <authorList>
            <person name="Gazis R."/>
            <person name="Kuo A."/>
            <person name="Riley R."/>
            <person name="LaButti K."/>
            <person name="Lipzen A."/>
            <person name="Lin J."/>
            <person name="Amirebrahimi M."/>
            <person name="Hesse C.N."/>
            <person name="Spatafora J.W."/>
            <person name="Henrissat B."/>
            <person name="Hainaut M."/>
            <person name="Grigoriev I.V."/>
            <person name="Hibbett D.S."/>
        </authorList>
    </citation>
    <scope>NUCLEOTIDE SEQUENCE [LARGE SCALE GENOMIC DNA]</scope>
    <source>
        <strain evidence="2 3">TC161</strain>
    </source>
</reference>
<dbReference type="Proteomes" id="UP000076632">
    <property type="component" value="Unassembled WGS sequence"/>
</dbReference>
<accession>A0A165IHG2</accession>
<dbReference type="RefSeq" id="XP_018190457.1">
    <property type="nucleotide sequence ID" value="XM_018336726.1"/>
</dbReference>
<dbReference type="OrthoDB" id="15893at2759"/>
<dbReference type="GO" id="GO:0033615">
    <property type="term" value="P:mitochondrial proton-transporting ATP synthase complex assembly"/>
    <property type="evidence" value="ECO:0007669"/>
    <property type="project" value="InterPro"/>
</dbReference>
<protein>
    <recommendedName>
        <fullName evidence="4">Ras guanyl-nucleotide exchange factor RasGEF</fullName>
    </recommendedName>
</protein>
<evidence type="ECO:0000313" key="2">
    <source>
        <dbReference type="EMBL" id="KZF24902.1"/>
    </source>
</evidence>
<dbReference type="STRING" id="1328760.A0A165IHG2"/>